<name>A0A7C3RVT3_DICTH</name>
<reference evidence="2" key="1">
    <citation type="journal article" date="2020" name="mSystems">
        <title>Genome- and Community-Level Interaction Insights into Carbon Utilization and Element Cycling Functions of Hydrothermarchaeota in Hydrothermal Sediment.</title>
        <authorList>
            <person name="Zhou Z."/>
            <person name="Liu Y."/>
            <person name="Xu W."/>
            <person name="Pan J."/>
            <person name="Luo Z.H."/>
            <person name="Li M."/>
        </authorList>
    </citation>
    <scope>NUCLEOTIDE SEQUENCE [LARGE SCALE GENOMIC DNA]</scope>
    <source>
        <strain evidence="2">SpSt-81</strain>
    </source>
</reference>
<dbReference type="SUPFAM" id="SSF81301">
    <property type="entry name" value="Nucleotidyltransferase"/>
    <property type="match status" value="1"/>
</dbReference>
<accession>A0A7C3RVT3</accession>
<sequence>MRLGNKPIPENIMGLIPKAQKILDENPKVIFAYLFGGLARGRITPISDVDIAVYLKDVKGEEDIFDIKLELLTSLSEVLNTEEIDLVVLNTAPLPLKARIIQNKQVLVDKDPNFRYSFESLTLRKYFDFSIKEKAILYRRFGIGR</sequence>
<dbReference type="InterPro" id="IPR041633">
    <property type="entry name" value="Polbeta"/>
</dbReference>
<dbReference type="InterPro" id="IPR052930">
    <property type="entry name" value="TA_antitoxin_MntA"/>
</dbReference>
<dbReference type="PANTHER" id="PTHR43852:SF3">
    <property type="entry name" value="NUCLEOTIDYLTRANSFERASE"/>
    <property type="match status" value="1"/>
</dbReference>
<keyword evidence="2" id="KW-0808">Transferase</keyword>
<dbReference type="GO" id="GO:0016740">
    <property type="term" value="F:transferase activity"/>
    <property type="evidence" value="ECO:0007669"/>
    <property type="project" value="UniProtKB-KW"/>
</dbReference>
<dbReference type="AlphaFoldDB" id="A0A7C3RVT3"/>
<proteinExistence type="predicted"/>
<feature type="domain" description="Polymerase beta nucleotidyltransferase" evidence="1">
    <location>
        <begin position="18"/>
        <end position="112"/>
    </location>
</feature>
<dbReference type="InterPro" id="IPR043519">
    <property type="entry name" value="NT_sf"/>
</dbReference>
<dbReference type="NCBIfam" id="NF047752">
    <property type="entry name" value="MntA_antitoxin"/>
    <property type="match status" value="1"/>
</dbReference>
<comment type="caution">
    <text evidence="2">The sequence shown here is derived from an EMBL/GenBank/DDBJ whole genome shotgun (WGS) entry which is preliminary data.</text>
</comment>
<dbReference type="Gene3D" id="3.30.460.10">
    <property type="entry name" value="Beta Polymerase, domain 2"/>
    <property type="match status" value="1"/>
</dbReference>
<dbReference type="CDD" id="cd05403">
    <property type="entry name" value="NT_KNTase_like"/>
    <property type="match status" value="1"/>
</dbReference>
<organism evidence="2">
    <name type="scientific">Dictyoglomus thermophilum</name>
    <dbReference type="NCBI Taxonomy" id="14"/>
    <lineage>
        <taxon>Bacteria</taxon>
        <taxon>Pseudomonadati</taxon>
        <taxon>Dictyoglomota</taxon>
        <taxon>Dictyoglomia</taxon>
        <taxon>Dictyoglomales</taxon>
        <taxon>Dictyoglomaceae</taxon>
        <taxon>Dictyoglomus</taxon>
    </lineage>
</organism>
<gene>
    <name evidence="2" type="ORF">ENW00_06045</name>
</gene>
<protein>
    <submittedName>
        <fullName evidence="2">Nucleotidyltransferase domain-containing protein</fullName>
    </submittedName>
</protein>
<dbReference type="Pfam" id="PF18765">
    <property type="entry name" value="Polbeta"/>
    <property type="match status" value="1"/>
</dbReference>
<evidence type="ECO:0000259" key="1">
    <source>
        <dbReference type="Pfam" id="PF18765"/>
    </source>
</evidence>
<dbReference type="EMBL" id="DTIN01000020">
    <property type="protein sequence ID" value="HFX13701.1"/>
    <property type="molecule type" value="Genomic_DNA"/>
</dbReference>
<dbReference type="PANTHER" id="PTHR43852">
    <property type="entry name" value="NUCLEOTIDYLTRANSFERASE"/>
    <property type="match status" value="1"/>
</dbReference>
<evidence type="ECO:0000313" key="2">
    <source>
        <dbReference type="EMBL" id="HFX13701.1"/>
    </source>
</evidence>